<sequence>MTRGTAPELGSPAAPEAIRSVDLIVEEIRERLCSRLDVAAEAHNLDLKTVATLLRDRHGESYASDYEDWVLDSTTTDQGDTK</sequence>
<reference evidence="1 2" key="1">
    <citation type="submission" date="2023-08" db="EMBL/GenBank/DDBJ databases">
        <authorList>
            <person name="Beyer A.R."/>
            <person name="Cuttino I."/>
            <person name="Clifton D.R."/>
            <person name="Poitier J.S."/>
            <person name="White J."/>
            <person name="Ko C."/>
            <person name="Russell D.A."/>
            <person name="Jacobs-Sera D."/>
            <person name="Hatfull G.F."/>
        </authorList>
    </citation>
    <scope>NUCLEOTIDE SEQUENCE [LARGE SCALE GENOMIC DNA]</scope>
</reference>
<dbReference type="Proteomes" id="UP001304441">
    <property type="component" value="Segment"/>
</dbReference>
<proteinExistence type="predicted"/>
<protein>
    <submittedName>
        <fullName evidence="1">Uncharacterized protein</fullName>
    </submittedName>
</protein>
<organism evidence="1 2">
    <name type="scientific">Arthrobacter phage Altadena</name>
    <dbReference type="NCBI Taxonomy" id="3059064"/>
    <lineage>
        <taxon>Viruses</taxon>
        <taxon>Duplodnaviria</taxon>
        <taxon>Heunggongvirae</taxon>
        <taxon>Uroviricota</taxon>
        <taxon>Caudoviricetes</taxon>
        <taxon>Berryhillviridae</taxon>
        <taxon>Altadenavirus</taxon>
        <taxon>Altadenavirus altadena</taxon>
    </lineage>
</organism>
<accession>A0AA96HUG7</accession>
<dbReference type="EMBL" id="OR521058">
    <property type="protein sequence ID" value="WNO25866.1"/>
    <property type="molecule type" value="Genomic_DNA"/>
</dbReference>
<gene>
    <name evidence="1" type="primary">44</name>
    <name evidence="1" type="ORF">SEA_ALTADENA_44</name>
</gene>
<keyword evidence="2" id="KW-1185">Reference proteome</keyword>
<evidence type="ECO:0000313" key="1">
    <source>
        <dbReference type="EMBL" id="WNO25866.1"/>
    </source>
</evidence>
<evidence type="ECO:0000313" key="2">
    <source>
        <dbReference type="Proteomes" id="UP001304441"/>
    </source>
</evidence>
<name>A0AA96HUG7_9CAUD</name>